<gene>
    <name evidence="1" type="ORF">S12H4_07007</name>
</gene>
<comment type="caution">
    <text evidence="1">The sequence shown here is derived from an EMBL/GenBank/DDBJ whole genome shotgun (WGS) entry which is preliminary data.</text>
</comment>
<proteinExistence type="predicted"/>
<reference evidence="1" key="1">
    <citation type="journal article" date="2014" name="Front. Microbiol.">
        <title>High frequency of phylogenetically diverse reductive dehalogenase-homologous genes in deep subseafloor sedimentary metagenomes.</title>
        <authorList>
            <person name="Kawai M."/>
            <person name="Futagami T."/>
            <person name="Toyoda A."/>
            <person name="Takaki Y."/>
            <person name="Nishi S."/>
            <person name="Hori S."/>
            <person name="Arai W."/>
            <person name="Tsubouchi T."/>
            <person name="Morono Y."/>
            <person name="Uchiyama I."/>
            <person name="Ito T."/>
            <person name="Fujiyama A."/>
            <person name="Inagaki F."/>
            <person name="Takami H."/>
        </authorList>
    </citation>
    <scope>NUCLEOTIDE SEQUENCE</scope>
    <source>
        <strain evidence="1">Expedition CK06-06</strain>
    </source>
</reference>
<dbReference type="AlphaFoldDB" id="X1QTH9"/>
<accession>X1QTH9</accession>
<organism evidence="1">
    <name type="scientific">marine sediment metagenome</name>
    <dbReference type="NCBI Taxonomy" id="412755"/>
    <lineage>
        <taxon>unclassified sequences</taxon>
        <taxon>metagenomes</taxon>
        <taxon>ecological metagenomes</taxon>
    </lineage>
</organism>
<sequence length="142" mass="15536">MTLQINSIESLLQGIGVEALAGEKLTVMVGDTVRVRLGVEYRGPALDGSIHISWGHQDTWFNEDGNKQDDFPVHFDQSFDWVPYSFSCDVLIGGNYGAGYDMYAKIEGVPGPDIFAPTLLNVLDVLGAAEFQGFGITSYEKI</sequence>
<name>X1QTH9_9ZZZZ</name>
<dbReference type="EMBL" id="BARW01002535">
    <property type="protein sequence ID" value="GAI71892.1"/>
    <property type="molecule type" value="Genomic_DNA"/>
</dbReference>
<evidence type="ECO:0000313" key="1">
    <source>
        <dbReference type="EMBL" id="GAI71892.1"/>
    </source>
</evidence>
<protein>
    <submittedName>
        <fullName evidence="1">Uncharacterized protein</fullName>
    </submittedName>
</protein>